<gene>
    <name evidence="1" type="ORF">S01H1_52095</name>
</gene>
<evidence type="ECO:0000313" key="1">
    <source>
        <dbReference type="EMBL" id="GAG27491.1"/>
    </source>
</evidence>
<organism evidence="1">
    <name type="scientific">marine sediment metagenome</name>
    <dbReference type="NCBI Taxonomy" id="412755"/>
    <lineage>
        <taxon>unclassified sequences</taxon>
        <taxon>metagenomes</taxon>
        <taxon>ecological metagenomes</taxon>
    </lineage>
</organism>
<feature type="non-terminal residue" evidence="1">
    <location>
        <position position="96"/>
    </location>
</feature>
<sequence length="96" mass="10901">MTEPVLSKEGQEILGSVLNMTPPILKEARKKKILRILSLLMCEQGVKEAGRELLIEALRMALSELHSPILDGLEDPAKFKRLASDWKYDLETYYSV</sequence>
<reference evidence="1" key="1">
    <citation type="journal article" date="2014" name="Front. Microbiol.">
        <title>High frequency of phylogenetically diverse reductive dehalogenase-homologous genes in deep subseafloor sedimentary metagenomes.</title>
        <authorList>
            <person name="Kawai M."/>
            <person name="Futagami T."/>
            <person name="Toyoda A."/>
            <person name="Takaki Y."/>
            <person name="Nishi S."/>
            <person name="Hori S."/>
            <person name="Arai W."/>
            <person name="Tsubouchi T."/>
            <person name="Morono Y."/>
            <person name="Uchiyama I."/>
            <person name="Ito T."/>
            <person name="Fujiyama A."/>
            <person name="Inagaki F."/>
            <person name="Takami H."/>
        </authorList>
    </citation>
    <scope>NUCLEOTIDE SEQUENCE</scope>
    <source>
        <strain evidence="1">Expedition CK06-06</strain>
    </source>
</reference>
<proteinExistence type="predicted"/>
<comment type="caution">
    <text evidence="1">The sequence shown here is derived from an EMBL/GenBank/DDBJ whole genome shotgun (WGS) entry which is preliminary data.</text>
</comment>
<name>X0XRK8_9ZZZZ</name>
<dbReference type="EMBL" id="BARS01033655">
    <property type="protein sequence ID" value="GAG27491.1"/>
    <property type="molecule type" value="Genomic_DNA"/>
</dbReference>
<accession>X0XRK8</accession>
<dbReference type="AlphaFoldDB" id="X0XRK8"/>
<protein>
    <submittedName>
        <fullName evidence="1">Uncharacterized protein</fullName>
    </submittedName>
</protein>